<organism evidence="1 2">
    <name type="scientific">Bacillus phage vB_BaeroP_SYYB1</name>
    <dbReference type="NCBI Taxonomy" id="2980552"/>
    <lineage>
        <taxon>Viruses</taxon>
        <taxon>Duplodnaviria</taxon>
        <taxon>Heunggongvirae</taxon>
        <taxon>Uroviricota</taxon>
        <taxon>Caudoviricetes</taxon>
        <taxon>Salasmaviridae</taxon>
        <taxon>Tatarstanvirinae</taxon>
        <taxon>Gaunavirus</taxon>
        <taxon>Gaunavirus syybuna</taxon>
    </lineage>
</organism>
<protein>
    <submittedName>
        <fullName evidence="1">Uncharacterized protein</fullName>
    </submittedName>
</protein>
<dbReference type="EMBL" id="OP433492">
    <property type="protein sequence ID" value="UXN78520.1"/>
    <property type="molecule type" value="Genomic_DNA"/>
</dbReference>
<evidence type="ECO:0000313" key="1">
    <source>
        <dbReference type="EMBL" id="UXN78520.1"/>
    </source>
</evidence>
<gene>
    <name evidence="1" type="ORF">SYYB1_31</name>
</gene>
<proteinExistence type="predicted"/>
<reference evidence="1" key="1">
    <citation type="submission" date="2022-09" db="EMBL/GenBank/DDBJ databases">
        <authorList>
            <person name="Xie Z."/>
            <person name="Yang M."/>
        </authorList>
    </citation>
    <scope>NUCLEOTIDE SEQUENCE</scope>
</reference>
<evidence type="ECO:0000313" key="2">
    <source>
        <dbReference type="Proteomes" id="UP001064695"/>
    </source>
</evidence>
<accession>A0A977SLZ0</accession>
<sequence length="104" mass="12280">MFTVEDFVSLVEEEMSFATWEVKTREDGLKAIYVNYEDYKASTFHYYNITVKDDIIHLYIFAEGLEDPIDILMPEDLKRAYDVMKAHDDLMWTIKEAIDKGDLL</sequence>
<keyword evidence="2" id="KW-1185">Reference proteome</keyword>
<name>A0A977SLZ0_9CAUD</name>
<dbReference type="Proteomes" id="UP001064695">
    <property type="component" value="Segment"/>
</dbReference>